<evidence type="ECO:0000313" key="2">
    <source>
        <dbReference type="Proteomes" id="UP000059672"/>
    </source>
</evidence>
<dbReference type="AlphaFoldDB" id="A0A109RP64"/>
<dbReference type="KEGG" id="lut:Lupro_01450"/>
<keyword evidence="2" id="KW-1185">Reference proteome</keyword>
<dbReference type="RefSeq" id="WP_068205720.1">
    <property type="nucleotide sequence ID" value="NZ_CP013355.1"/>
</dbReference>
<gene>
    <name evidence="1" type="ORF">Lupro_01450</name>
</gene>
<organism evidence="1 2">
    <name type="scientific">Lutibacter profundi</name>
    <dbReference type="NCBI Taxonomy" id="1622118"/>
    <lineage>
        <taxon>Bacteria</taxon>
        <taxon>Pseudomonadati</taxon>
        <taxon>Bacteroidota</taxon>
        <taxon>Flavobacteriia</taxon>
        <taxon>Flavobacteriales</taxon>
        <taxon>Flavobacteriaceae</taxon>
        <taxon>Lutibacter</taxon>
    </lineage>
</organism>
<reference evidence="1 2" key="2">
    <citation type="journal article" date="2016" name="Int. J. Syst. Evol. Microbiol.">
        <title>Lutibacter profundi sp. nov., isolated from a deep-sea hydrothermal system on the Arctic Mid-Ocean Ridge and emended description of the genus Lutibacter.</title>
        <authorList>
            <person name="Le Moine Bauer S."/>
            <person name="Roalkvam I."/>
            <person name="Steen I.H."/>
            <person name="Dahle H."/>
        </authorList>
    </citation>
    <scope>NUCLEOTIDE SEQUENCE [LARGE SCALE GENOMIC DNA]</scope>
    <source>
        <strain evidence="1 2">LP1</strain>
    </source>
</reference>
<protein>
    <recommendedName>
        <fullName evidence="3">Outer membrane protein beta-barrel domain-containing protein</fullName>
    </recommendedName>
</protein>
<sequence length="239" mass="28252">MSKFKKNTFVSTLLVLIFILFAESTYAQFSIGSSYGIQIPGRQDLKFRRYQDGILEENIKTTEVHSSVTPIFNINATYYFKKYGVRLDYYGWEHISEANEFLTNELPPFYRIEQGREAFFFSVLRKYRFPFLGKDSNQSSEKYSFLGIGIGETLTEVEQGRTQWRAAFKLSYSLSLPITKRVRALLEFNYLLTRDIDTLANKNGWFVDTSGRWFPFRFGPHWDTRYYTFQLGLQWNLFN</sequence>
<evidence type="ECO:0000313" key="1">
    <source>
        <dbReference type="EMBL" id="AMC10002.1"/>
    </source>
</evidence>
<dbReference type="OrthoDB" id="1437305at2"/>
<accession>A0A109RP64</accession>
<name>A0A109RP64_9FLAO</name>
<evidence type="ECO:0008006" key="3">
    <source>
        <dbReference type="Google" id="ProtNLM"/>
    </source>
</evidence>
<reference evidence="2" key="1">
    <citation type="submission" date="2015-12" db="EMBL/GenBank/DDBJ databases">
        <title>Complete genome sequence of Lutibacter profundus strain LP1.</title>
        <authorList>
            <person name="Wissuwa J."/>
            <person name="Le Moine Bauer S."/>
            <person name="Stokke R."/>
            <person name="Dahle H."/>
            <person name="Steen I.H."/>
        </authorList>
    </citation>
    <scope>NUCLEOTIDE SEQUENCE [LARGE SCALE GENOMIC DNA]</scope>
    <source>
        <strain evidence="2">LP1</strain>
    </source>
</reference>
<dbReference type="EMBL" id="CP013355">
    <property type="protein sequence ID" value="AMC10002.1"/>
    <property type="molecule type" value="Genomic_DNA"/>
</dbReference>
<proteinExistence type="predicted"/>
<dbReference type="Proteomes" id="UP000059672">
    <property type="component" value="Chromosome"/>
</dbReference>